<dbReference type="GO" id="GO:0005829">
    <property type="term" value="C:cytosol"/>
    <property type="evidence" value="ECO:0007669"/>
    <property type="project" value="TreeGrafter"/>
</dbReference>
<dbReference type="InterPro" id="IPR011251">
    <property type="entry name" value="Luciferase-like_dom"/>
</dbReference>
<evidence type="ECO:0000313" key="4">
    <source>
        <dbReference type="EMBL" id="VVE58444.1"/>
    </source>
</evidence>
<dbReference type="PANTHER" id="PTHR30137">
    <property type="entry name" value="LUCIFERASE-LIKE MONOOXYGENASE"/>
    <property type="match status" value="1"/>
</dbReference>
<keyword evidence="1" id="KW-0560">Oxidoreductase</keyword>
<dbReference type="InterPro" id="IPR036661">
    <property type="entry name" value="Luciferase-like_sf"/>
</dbReference>
<feature type="domain" description="Luciferase-like" evidence="3">
    <location>
        <begin position="18"/>
        <end position="230"/>
    </location>
</feature>
<name>A0A5E4ZBJ9_9BURK</name>
<organism evidence="4 5">
    <name type="scientific">Pandoraea terrae</name>
    <dbReference type="NCBI Taxonomy" id="1537710"/>
    <lineage>
        <taxon>Bacteria</taxon>
        <taxon>Pseudomonadati</taxon>
        <taxon>Pseudomonadota</taxon>
        <taxon>Betaproteobacteria</taxon>
        <taxon>Burkholderiales</taxon>
        <taxon>Burkholderiaceae</taxon>
        <taxon>Pandoraea</taxon>
    </lineage>
</organism>
<proteinExistence type="predicted"/>
<dbReference type="SUPFAM" id="SSF51679">
    <property type="entry name" value="Bacterial luciferase-like"/>
    <property type="match status" value="1"/>
</dbReference>
<evidence type="ECO:0000256" key="1">
    <source>
        <dbReference type="ARBA" id="ARBA00023002"/>
    </source>
</evidence>
<dbReference type="RefSeq" id="WP_150699968.1">
    <property type="nucleotide sequence ID" value="NZ_CABPRZ010000036.1"/>
</dbReference>
<sequence length="383" mass="42445">MKFSLIYEAQTVDASRAGDHKVFDEIMEQVELAEEKGFDVIWAVEHTALTNYAHMSAPETFLAFVAGRTKRIGIGHGVVCLPPAMNHPVKVAERVATLDILSNGRMHFGVGKGGTQQEAGTFGYDLNTLYPMIDESMYLIPKMFVQDEIEHDGEFIKIPRRPIHPKPRQEPHPPMYMACTNTDSLERAGGRGIGALVLGFGGPEDVARKNQVYRDAWAARKPEDQVGFRPLQHLAALCPTIVLEDGLAARKIGIKGQRYFMESLAYWYTGGEKPNPDAWDAENSTEADAEGKAVIKTSFASEKVAVDFSDPAMMMLNPNHAYGTVEDCIGYVQRLIDAGADEILFICQMGTVPQWAQLETIRNIGEHVIPHFRKQGVKLRATA</sequence>
<evidence type="ECO:0000259" key="3">
    <source>
        <dbReference type="Pfam" id="PF00296"/>
    </source>
</evidence>
<dbReference type="GO" id="GO:0004497">
    <property type="term" value="F:monooxygenase activity"/>
    <property type="evidence" value="ECO:0007669"/>
    <property type="project" value="UniProtKB-KW"/>
</dbReference>
<dbReference type="InterPro" id="IPR050766">
    <property type="entry name" value="Bact_Lucif_Oxidored"/>
</dbReference>
<reference evidence="4 5" key="1">
    <citation type="submission" date="2019-08" db="EMBL/GenBank/DDBJ databases">
        <authorList>
            <person name="Peeters C."/>
        </authorList>
    </citation>
    <scope>NUCLEOTIDE SEQUENCE [LARGE SCALE GENOMIC DNA]</scope>
    <source>
        <strain evidence="4 5">LMG 30175</strain>
    </source>
</reference>
<accession>A0A5E4ZBJ9</accession>
<evidence type="ECO:0000313" key="5">
    <source>
        <dbReference type="Proteomes" id="UP000414233"/>
    </source>
</evidence>
<dbReference type="Pfam" id="PF00296">
    <property type="entry name" value="Bac_luciferase"/>
    <property type="match status" value="1"/>
</dbReference>
<protein>
    <submittedName>
        <fullName evidence="4">Luciferase</fullName>
    </submittedName>
</protein>
<evidence type="ECO:0000256" key="2">
    <source>
        <dbReference type="ARBA" id="ARBA00023033"/>
    </source>
</evidence>
<gene>
    <name evidence="4" type="ORF">PTE30175_05241</name>
</gene>
<dbReference type="Gene3D" id="3.20.20.30">
    <property type="entry name" value="Luciferase-like domain"/>
    <property type="match status" value="1"/>
</dbReference>
<dbReference type="GO" id="GO:0016705">
    <property type="term" value="F:oxidoreductase activity, acting on paired donors, with incorporation or reduction of molecular oxygen"/>
    <property type="evidence" value="ECO:0007669"/>
    <property type="project" value="InterPro"/>
</dbReference>
<dbReference type="PANTHER" id="PTHR30137:SF8">
    <property type="entry name" value="BLR5498 PROTEIN"/>
    <property type="match status" value="1"/>
</dbReference>
<dbReference type="EMBL" id="CABPRZ010000036">
    <property type="protein sequence ID" value="VVE58444.1"/>
    <property type="molecule type" value="Genomic_DNA"/>
</dbReference>
<dbReference type="OrthoDB" id="7055978at2"/>
<keyword evidence="5" id="KW-1185">Reference proteome</keyword>
<dbReference type="AlphaFoldDB" id="A0A5E4ZBJ9"/>
<dbReference type="Proteomes" id="UP000414233">
    <property type="component" value="Unassembled WGS sequence"/>
</dbReference>
<keyword evidence="2" id="KW-0503">Monooxygenase</keyword>